<comment type="caution">
    <text evidence="1">The sequence shown here is derived from an EMBL/GenBank/DDBJ whole genome shotgun (WGS) entry which is preliminary data.</text>
</comment>
<sequence>MTQDTDHLSLWHQVEKTPTTAVKPATINGQQITAIDTMHMIRLATQTFGPMGLGWGYRIEDERYDQGAPIPDPKGGEPLGHELTHTVRLTLWYQWQGQKGEVTQFGHTRAVYRTNRGTWMTDGEAPKKSVSDAMKKCLSLLGFAADIFTGLFDDQDYRALREAETRLEKAEDFDAELQKYRDEYQKWLERECDTLRHKIPHPKSISLAAETMLQRINDRASVARVDPTAGIEWITKARDDGIARLYAEQEQRKQQQQEEASHG</sequence>
<protein>
    <submittedName>
        <fullName evidence="1">Uncharacterized protein</fullName>
    </submittedName>
</protein>
<dbReference type="RefSeq" id="WP_198056783.1">
    <property type="nucleotide sequence ID" value="NZ_JAEDAF010000001.1"/>
</dbReference>
<dbReference type="Gene3D" id="3.30.390.80">
    <property type="entry name" value="DNA repair protein Rad52/59/22"/>
    <property type="match status" value="1"/>
</dbReference>
<reference evidence="1 2" key="1">
    <citation type="submission" date="2020-12" db="EMBL/GenBank/DDBJ databases">
        <title>Draft genome sequence of Halomonas pacifica strain CARE-V15.</title>
        <authorList>
            <person name="Vignesh N."/>
            <person name="Thabitha A."/>
            <person name="Saravanan R."/>
            <person name="Manigandan V."/>
        </authorList>
    </citation>
    <scope>NUCLEOTIDE SEQUENCE [LARGE SCALE GENOMIC DNA]</scope>
    <source>
        <strain evidence="1 2">CARE-V15</strain>
    </source>
</reference>
<gene>
    <name evidence="1" type="ORF">I7V36_01495</name>
</gene>
<organism evidence="1 2">
    <name type="scientific">Bisbaumannia pacifica</name>
    <dbReference type="NCBI Taxonomy" id="77098"/>
    <lineage>
        <taxon>Bacteria</taxon>
        <taxon>Pseudomonadati</taxon>
        <taxon>Pseudomonadota</taxon>
        <taxon>Gammaproteobacteria</taxon>
        <taxon>Oceanospirillales</taxon>
        <taxon>Halomonadaceae</taxon>
        <taxon>Bisbaumannia</taxon>
    </lineage>
</organism>
<dbReference type="Proteomes" id="UP000651738">
    <property type="component" value="Unassembled WGS sequence"/>
</dbReference>
<evidence type="ECO:0000313" key="2">
    <source>
        <dbReference type="Proteomes" id="UP000651738"/>
    </source>
</evidence>
<dbReference type="GO" id="GO:0006302">
    <property type="term" value="P:double-strand break repair"/>
    <property type="evidence" value="ECO:0007669"/>
    <property type="project" value="UniProtKB-ARBA"/>
</dbReference>
<evidence type="ECO:0000313" key="1">
    <source>
        <dbReference type="EMBL" id="MBH8578755.1"/>
    </source>
</evidence>
<dbReference type="EMBL" id="JAEDAF010000001">
    <property type="protein sequence ID" value="MBH8578755.1"/>
    <property type="molecule type" value="Genomic_DNA"/>
</dbReference>
<proteinExistence type="predicted"/>
<name>A0ABD4KWD0_9GAMM</name>
<dbReference type="GO" id="GO:0006310">
    <property type="term" value="P:DNA recombination"/>
    <property type="evidence" value="ECO:0007669"/>
    <property type="project" value="UniProtKB-ARBA"/>
</dbReference>
<accession>A0ABD4KWD0</accession>
<dbReference type="AlphaFoldDB" id="A0ABD4KWD0"/>
<dbReference type="InterPro" id="IPR042525">
    <property type="entry name" value="Rad52_Rad59_Rad22_sf"/>
</dbReference>